<feature type="domain" description="IF rod" evidence="5">
    <location>
        <begin position="97"/>
        <end position="345"/>
    </location>
</feature>
<dbReference type="PROSITE" id="PS51842">
    <property type="entry name" value="IF_ROD_2"/>
    <property type="match status" value="1"/>
</dbReference>
<dbReference type="InterPro" id="IPR050405">
    <property type="entry name" value="Intermediate_filament"/>
</dbReference>
<dbReference type="PANTHER" id="PTHR45652:SF18">
    <property type="entry name" value="ALPHA-INTERNEXIN"/>
    <property type="match status" value="1"/>
</dbReference>
<gene>
    <name evidence="6" type="ORF">GOODEAATRI_009730</name>
</gene>
<feature type="coiled-coil region" evidence="3">
    <location>
        <begin position="115"/>
        <end position="251"/>
    </location>
</feature>
<comment type="caution">
    <text evidence="6">The sequence shown here is derived from an EMBL/GenBank/DDBJ whole genome shotgun (WGS) entry which is preliminary data.</text>
</comment>
<feature type="compositionally biased region" description="Basic and acidic residues" evidence="4">
    <location>
        <begin position="409"/>
        <end position="425"/>
    </location>
</feature>
<evidence type="ECO:0000259" key="5">
    <source>
        <dbReference type="PROSITE" id="PS51842"/>
    </source>
</evidence>
<dbReference type="Pfam" id="PF04732">
    <property type="entry name" value="Filament_head"/>
    <property type="match status" value="1"/>
</dbReference>
<dbReference type="InterPro" id="IPR039008">
    <property type="entry name" value="IF_rod_dom"/>
</dbReference>
<feature type="region of interest" description="Disordered" evidence="4">
    <location>
        <begin position="398"/>
        <end position="437"/>
    </location>
</feature>
<evidence type="ECO:0000256" key="3">
    <source>
        <dbReference type="SAM" id="Coils"/>
    </source>
</evidence>
<evidence type="ECO:0000313" key="7">
    <source>
        <dbReference type="Proteomes" id="UP001476798"/>
    </source>
</evidence>
<keyword evidence="2 3" id="KW-0175">Coiled coil</keyword>
<feature type="compositionally biased region" description="Polar residues" evidence="4">
    <location>
        <begin position="398"/>
        <end position="408"/>
    </location>
</feature>
<name>A0ABV0NT86_9TELE</name>
<dbReference type="PANTHER" id="PTHR45652">
    <property type="entry name" value="GLIAL FIBRILLARY ACIDIC PROTEIN"/>
    <property type="match status" value="1"/>
</dbReference>
<dbReference type="Pfam" id="PF00038">
    <property type="entry name" value="Filament"/>
    <property type="match status" value="1"/>
</dbReference>
<dbReference type="SUPFAM" id="SSF64593">
    <property type="entry name" value="Intermediate filament protein, coiled coil region"/>
    <property type="match status" value="1"/>
</dbReference>
<proteinExistence type="predicted"/>
<keyword evidence="1" id="KW-0403">Intermediate filament</keyword>
<keyword evidence="7" id="KW-1185">Reference proteome</keyword>
<protein>
    <recommendedName>
        <fullName evidence="5">IF rod domain-containing protein</fullName>
    </recommendedName>
</protein>
<evidence type="ECO:0000256" key="2">
    <source>
        <dbReference type="ARBA" id="ARBA00023054"/>
    </source>
</evidence>
<feature type="compositionally biased region" description="Acidic residues" evidence="4">
    <location>
        <begin position="426"/>
        <end position="437"/>
    </location>
</feature>
<accession>A0ABV0NT86</accession>
<feature type="region of interest" description="Disordered" evidence="4">
    <location>
        <begin position="26"/>
        <end position="46"/>
    </location>
</feature>
<feature type="non-terminal residue" evidence="6">
    <location>
        <position position="1"/>
    </location>
</feature>
<feature type="coiled-coil region" evidence="3">
    <location>
        <begin position="305"/>
        <end position="349"/>
    </location>
</feature>
<dbReference type="EMBL" id="JAHRIO010050528">
    <property type="protein sequence ID" value="MEQ2174621.1"/>
    <property type="molecule type" value="Genomic_DNA"/>
</dbReference>
<dbReference type="InterPro" id="IPR006821">
    <property type="entry name" value="Intermed_filament_DNA-bd"/>
</dbReference>
<evidence type="ECO:0000313" key="6">
    <source>
        <dbReference type="EMBL" id="MEQ2174621.1"/>
    </source>
</evidence>
<dbReference type="Gene3D" id="1.20.5.1160">
    <property type="entry name" value="Vasodilator-stimulated phosphoprotein"/>
    <property type="match status" value="1"/>
</dbReference>
<dbReference type="Proteomes" id="UP001476798">
    <property type="component" value="Unassembled WGS sequence"/>
</dbReference>
<dbReference type="SMART" id="SM01391">
    <property type="entry name" value="Filament"/>
    <property type="match status" value="1"/>
</dbReference>
<dbReference type="Gene3D" id="1.20.5.500">
    <property type="entry name" value="Single helix bin"/>
    <property type="match status" value="1"/>
</dbReference>
<evidence type="ECO:0000256" key="4">
    <source>
        <dbReference type="SAM" id="MobiDB-lite"/>
    </source>
</evidence>
<evidence type="ECO:0000256" key="1">
    <source>
        <dbReference type="ARBA" id="ARBA00022754"/>
    </source>
</evidence>
<sequence>VTSRMSFGDRYTVSSYRKIFGDSPRFPTSASRMGSAAPRTSPGLRAVAAPRHSASSVGLYRRLGRSSAPFSLVPAGSLDLSQTSVVNNEFKVIKTNEKEQMQGLNDRFAMFIDKVRLLEQQNKVLETELLSLRQKHGEPSRIGLLYQQEMRDLRSQLDELNRDKNRILIEKNNVEDELQKLSVKYDEEVIAREEAEQTLRSFRKDVDDAAAVRLDLERRVESLMDEISFLKKVHEEEMEELSNMMEAQQVSVELELAKPDLTSALKEIRSQYESIASKNLQSAEEWYKSKYASLSEQATRSNEAIRTSREEINEFRRQLQSKTVEIETLRGANESLERQVTEMEDTQNAEVTAMQANSTTTFLFSTCVSLDFVRKLLEGEETHFNSGVSYGTASYSYQARGSTESYKSSQREKGGAKKESFKDISEDKEEADINSNN</sequence>
<organism evidence="6 7">
    <name type="scientific">Goodea atripinnis</name>
    <dbReference type="NCBI Taxonomy" id="208336"/>
    <lineage>
        <taxon>Eukaryota</taxon>
        <taxon>Metazoa</taxon>
        <taxon>Chordata</taxon>
        <taxon>Craniata</taxon>
        <taxon>Vertebrata</taxon>
        <taxon>Euteleostomi</taxon>
        <taxon>Actinopterygii</taxon>
        <taxon>Neopterygii</taxon>
        <taxon>Teleostei</taxon>
        <taxon>Neoteleostei</taxon>
        <taxon>Acanthomorphata</taxon>
        <taxon>Ovalentaria</taxon>
        <taxon>Atherinomorphae</taxon>
        <taxon>Cyprinodontiformes</taxon>
        <taxon>Goodeidae</taxon>
        <taxon>Goodea</taxon>
    </lineage>
</organism>
<reference evidence="6 7" key="1">
    <citation type="submission" date="2021-06" db="EMBL/GenBank/DDBJ databases">
        <authorList>
            <person name="Palmer J.M."/>
        </authorList>
    </citation>
    <scope>NUCLEOTIDE SEQUENCE [LARGE SCALE GENOMIC DNA]</scope>
    <source>
        <strain evidence="6 7">GA_2019</strain>
        <tissue evidence="6">Muscle</tissue>
    </source>
</reference>